<reference evidence="3" key="1">
    <citation type="submission" date="2023-05" db="EMBL/GenBank/DDBJ databases">
        <title>Nepenthes gracilis genome sequencing.</title>
        <authorList>
            <person name="Fukushima K."/>
        </authorList>
    </citation>
    <scope>NUCLEOTIDE SEQUENCE</scope>
    <source>
        <strain evidence="3">SING2019-196</strain>
    </source>
</reference>
<accession>A0AAD3Y5U7</accession>
<dbReference type="PANTHER" id="PTHR35301:SF1">
    <property type="entry name" value="CLAVATA3_ESR (CLE)-RELATED PROTEIN 41-RELATED"/>
    <property type="match status" value="1"/>
</dbReference>
<evidence type="ECO:0000313" key="4">
    <source>
        <dbReference type="Proteomes" id="UP001279734"/>
    </source>
</evidence>
<dbReference type="EMBL" id="BSYO01000033">
    <property type="protein sequence ID" value="GMH27901.1"/>
    <property type="molecule type" value="Genomic_DNA"/>
</dbReference>
<dbReference type="PANTHER" id="PTHR35301">
    <property type="entry name" value="CLAVATA3/ESR (CLE)-RELATED PROTEIN 41-RELATED"/>
    <property type="match status" value="1"/>
</dbReference>
<name>A0AAD3Y5U7_NEPGR</name>
<feature type="transmembrane region" description="Helical" evidence="2">
    <location>
        <begin position="12"/>
        <end position="29"/>
    </location>
</feature>
<gene>
    <name evidence="3" type="ORF">Nepgr_029744</name>
</gene>
<keyword evidence="2" id="KW-0812">Transmembrane</keyword>
<dbReference type="Proteomes" id="UP001279734">
    <property type="component" value="Unassembled WGS sequence"/>
</dbReference>
<keyword evidence="2" id="KW-1133">Transmembrane helix</keyword>
<dbReference type="AlphaFoldDB" id="A0AAD3Y5U7"/>
<protein>
    <submittedName>
        <fullName evidence="3">Uncharacterized protein</fullName>
    </submittedName>
</protein>
<proteinExistence type="predicted"/>
<feature type="compositionally biased region" description="Low complexity" evidence="1">
    <location>
        <begin position="73"/>
        <end position="86"/>
    </location>
</feature>
<keyword evidence="2" id="KW-0472">Membrane</keyword>
<evidence type="ECO:0000313" key="3">
    <source>
        <dbReference type="EMBL" id="GMH27901.1"/>
    </source>
</evidence>
<evidence type="ECO:0000256" key="2">
    <source>
        <dbReference type="SAM" id="Phobius"/>
    </source>
</evidence>
<dbReference type="GO" id="GO:0048046">
    <property type="term" value="C:apoplast"/>
    <property type="evidence" value="ECO:0007669"/>
    <property type="project" value="TreeGrafter"/>
</dbReference>
<comment type="caution">
    <text evidence="3">The sequence shown here is derived from an EMBL/GenBank/DDBJ whole genome shotgun (WGS) entry which is preliminary data.</text>
</comment>
<sequence length="105" mass="11339">MAESSYYYTKSHLPSLFSLPLIFIFLLVVRPSHQIRHSTNILSSSMPTKFPASTSSSSSSSPLNFRPRQAQDSKSLPPSSSASSTSKELEASAHEVPSGPNPISN</sequence>
<dbReference type="GO" id="GO:0010089">
    <property type="term" value="P:xylem development"/>
    <property type="evidence" value="ECO:0007669"/>
    <property type="project" value="InterPro"/>
</dbReference>
<feature type="compositionally biased region" description="Polar residues" evidence="1">
    <location>
        <begin position="38"/>
        <end position="47"/>
    </location>
</feature>
<dbReference type="InterPro" id="IPR037495">
    <property type="entry name" value="CLE41/42/44"/>
</dbReference>
<dbReference type="GO" id="GO:0033612">
    <property type="term" value="F:receptor serine/threonine kinase binding"/>
    <property type="evidence" value="ECO:0007669"/>
    <property type="project" value="InterPro"/>
</dbReference>
<feature type="region of interest" description="Disordered" evidence="1">
    <location>
        <begin position="38"/>
        <end position="105"/>
    </location>
</feature>
<evidence type="ECO:0000256" key="1">
    <source>
        <dbReference type="SAM" id="MobiDB-lite"/>
    </source>
</evidence>
<keyword evidence="4" id="KW-1185">Reference proteome</keyword>
<organism evidence="3 4">
    <name type="scientific">Nepenthes gracilis</name>
    <name type="common">Slender pitcher plant</name>
    <dbReference type="NCBI Taxonomy" id="150966"/>
    <lineage>
        <taxon>Eukaryota</taxon>
        <taxon>Viridiplantae</taxon>
        <taxon>Streptophyta</taxon>
        <taxon>Embryophyta</taxon>
        <taxon>Tracheophyta</taxon>
        <taxon>Spermatophyta</taxon>
        <taxon>Magnoliopsida</taxon>
        <taxon>eudicotyledons</taxon>
        <taxon>Gunneridae</taxon>
        <taxon>Pentapetalae</taxon>
        <taxon>Caryophyllales</taxon>
        <taxon>Nepenthaceae</taxon>
        <taxon>Nepenthes</taxon>
    </lineage>
</organism>